<reference evidence="4" key="1">
    <citation type="journal article" date="2014" name="Proc. Natl. Acad. Sci. U.S.A.">
        <title>Extensive sampling of basidiomycete genomes demonstrates inadequacy of the white-rot/brown-rot paradigm for wood decay fungi.</title>
        <authorList>
            <person name="Riley R."/>
            <person name="Salamov A.A."/>
            <person name="Brown D.W."/>
            <person name="Nagy L.G."/>
            <person name="Floudas D."/>
            <person name="Held B.W."/>
            <person name="Levasseur A."/>
            <person name="Lombard V."/>
            <person name="Morin E."/>
            <person name="Otillar R."/>
            <person name="Lindquist E.A."/>
            <person name="Sun H."/>
            <person name="LaButti K.M."/>
            <person name="Schmutz J."/>
            <person name="Jabbour D."/>
            <person name="Luo H."/>
            <person name="Baker S.E."/>
            <person name="Pisabarro A.G."/>
            <person name="Walton J.D."/>
            <person name="Blanchette R.A."/>
            <person name="Henrissat B."/>
            <person name="Martin F."/>
            <person name="Cullen D."/>
            <person name="Hibbett D.S."/>
            <person name="Grigoriev I.V."/>
        </authorList>
    </citation>
    <scope>NUCLEOTIDE SEQUENCE [LARGE SCALE GENOMIC DNA]</scope>
    <source>
        <strain evidence="4">MUCL 33604</strain>
    </source>
</reference>
<dbReference type="STRING" id="933084.A0A067PBB0"/>
<evidence type="ECO:0000313" key="4">
    <source>
        <dbReference type="Proteomes" id="UP000027265"/>
    </source>
</evidence>
<name>A0A067PBB0_9AGAM</name>
<dbReference type="InterPro" id="IPR046520">
    <property type="entry name" value="DUF6697"/>
</dbReference>
<feature type="compositionally biased region" description="Basic and acidic residues" evidence="1">
    <location>
        <begin position="54"/>
        <end position="65"/>
    </location>
</feature>
<dbReference type="AlphaFoldDB" id="A0A067PBB0"/>
<dbReference type="Proteomes" id="UP000027265">
    <property type="component" value="Unassembled WGS sequence"/>
</dbReference>
<dbReference type="InParanoid" id="A0A067PBB0"/>
<proteinExistence type="predicted"/>
<dbReference type="HOGENOM" id="CLU_609821_0_0_1"/>
<dbReference type="EMBL" id="KL197743">
    <property type="protein sequence ID" value="KDQ52034.1"/>
    <property type="molecule type" value="Genomic_DNA"/>
</dbReference>
<dbReference type="OrthoDB" id="3176940at2759"/>
<evidence type="ECO:0000259" key="2">
    <source>
        <dbReference type="Pfam" id="PF20411"/>
    </source>
</evidence>
<dbReference type="Pfam" id="PF20411">
    <property type="entry name" value="DUF6697"/>
    <property type="match status" value="1"/>
</dbReference>
<organism evidence="3 4">
    <name type="scientific">Jaapia argillacea MUCL 33604</name>
    <dbReference type="NCBI Taxonomy" id="933084"/>
    <lineage>
        <taxon>Eukaryota</taxon>
        <taxon>Fungi</taxon>
        <taxon>Dikarya</taxon>
        <taxon>Basidiomycota</taxon>
        <taxon>Agaricomycotina</taxon>
        <taxon>Agaricomycetes</taxon>
        <taxon>Agaricomycetidae</taxon>
        <taxon>Jaapiales</taxon>
        <taxon>Jaapiaceae</taxon>
        <taxon>Jaapia</taxon>
    </lineage>
</organism>
<feature type="domain" description="DUF6697" evidence="2">
    <location>
        <begin position="246"/>
        <end position="418"/>
    </location>
</feature>
<protein>
    <recommendedName>
        <fullName evidence="2">DUF6697 domain-containing protein</fullName>
    </recommendedName>
</protein>
<evidence type="ECO:0000256" key="1">
    <source>
        <dbReference type="SAM" id="MobiDB-lite"/>
    </source>
</evidence>
<accession>A0A067PBB0</accession>
<sequence length="449" mass="50992">METTQSLRYEDFKDLSQRELIDIIVKIRVVVEKLQAECASLCQSSSGGQSGRDLGAEVKEDKPEPTELKPLVSRHIDAGAPIHVEDDSGAYVQDDVRRHTPSHQASIFGSTGINHVFKTESGGDTITSNLLKAEDADDAKPPPSKRRKTVLDSVFITSLPPHQIRRCRSQSGIGATSSEIRSPKMDVKAEEIDEATAKAKLEFLENTLADVPWRRLPRRMVYARLQTIKFHTHTINYDESKLHVAVSPDKYLSKVFGGNFQSRRPSLGPKFIHPYDEFMFLHPGTLNPEVPKRPGLPGIFLGMGDLEKINPSVECRVIVRLRKNMWLYVGQYKPQSLTPLSVEEWMSLSDLVKRRWVKCIVKEIWAEPIRVQLRHNLQTNDLTNEDIDRAFTNGDLQLSAWSMKCVGYDQDFQNDIVSNQGRDIQKDGVIYSRIKPGIRKEKNNVYFLK</sequence>
<keyword evidence="4" id="KW-1185">Reference proteome</keyword>
<feature type="region of interest" description="Disordered" evidence="1">
    <location>
        <begin position="42"/>
        <end position="65"/>
    </location>
</feature>
<gene>
    <name evidence="3" type="ORF">JAAARDRAFT_493461</name>
</gene>
<evidence type="ECO:0000313" key="3">
    <source>
        <dbReference type="EMBL" id="KDQ52034.1"/>
    </source>
</evidence>